<evidence type="ECO:0000259" key="8">
    <source>
        <dbReference type="Pfam" id="PF13456"/>
    </source>
</evidence>
<evidence type="ECO:0000256" key="1">
    <source>
        <dbReference type="ARBA" id="ARBA00001974"/>
    </source>
</evidence>
<comment type="caution">
    <text evidence="9">The sequence shown here is derived from an EMBL/GenBank/DDBJ whole genome shotgun (WGS) entry which is preliminary data.</text>
</comment>
<evidence type="ECO:0000256" key="6">
    <source>
        <dbReference type="ARBA" id="ARBA00023002"/>
    </source>
</evidence>
<organism evidence="9 10">
    <name type="scientific">Hibiscus syriacus</name>
    <name type="common">Rose of Sharon</name>
    <dbReference type="NCBI Taxonomy" id="106335"/>
    <lineage>
        <taxon>Eukaryota</taxon>
        <taxon>Viridiplantae</taxon>
        <taxon>Streptophyta</taxon>
        <taxon>Embryophyta</taxon>
        <taxon>Tracheophyta</taxon>
        <taxon>Spermatophyta</taxon>
        <taxon>Magnoliopsida</taxon>
        <taxon>eudicotyledons</taxon>
        <taxon>Gunneridae</taxon>
        <taxon>Pentapetalae</taxon>
        <taxon>rosids</taxon>
        <taxon>malvids</taxon>
        <taxon>Malvales</taxon>
        <taxon>Malvaceae</taxon>
        <taxon>Malvoideae</taxon>
        <taxon>Hibiscus</taxon>
    </lineage>
</organism>
<dbReference type="PANTHER" id="PTHR43539">
    <property type="entry name" value="FLAVIN-BINDING MONOOXYGENASE-LIKE PROTEIN (AFU_ORTHOLOGUE AFUA_4G09220)"/>
    <property type="match status" value="1"/>
</dbReference>
<comment type="similarity">
    <text evidence="2">Belongs to the FMO family.</text>
</comment>
<keyword evidence="4" id="KW-0274">FAD</keyword>
<evidence type="ECO:0000256" key="2">
    <source>
        <dbReference type="ARBA" id="ARBA00009183"/>
    </source>
</evidence>
<dbReference type="SUPFAM" id="SSF53098">
    <property type="entry name" value="Ribonuclease H-like"/>
    <property type="match status" value="1"/>
</dbReference>
<sequence length="242" mass="26882">MDRGNYGRVCAAQGPLGAAKAGAAGCGGVLRTSQGELKAMSSGPISIFDSDYAEVTAIKIALEVFMEACWVGKARLIVESDSKVALCWVQFVFACRNSNWMADYLAKAELKRKDFFKAGCMEVALNLVNFNARTSLVVRDSVHVLPREMLGISTFGLLMWMLKWLPVRIVDREHTYFQKKDGMPREPFPKGWKGEDGLYAVGFTRRGLLGASFDAQRVAEDIELHWRAEAPNFVDFITVLSL</sequence>
<dbReference type="Proteomes" id="UP000436088">
    <property type="component" value="Unassembled WGS sequence"/>
</dbReference>
<dbReference type="GO" id="GO:0009851">
    <property type="term" value="P:auxin biosynthetic process"/>
    <property type="evidence" value="ECO:0007669"/>
    <property type="project" value="TreeGrafter"/>
</dbReference>
<feature type="domain" description="RNase H type-1" evidence="8">
    <location>
        <begin position="20"/>
        <end position="84"/>
    </location>
</feature>
<dbReference type="GO" id="GO:0004523">
    <property type="term" value="F:RNA-DNA hybrid ribonuclease activity"/>
    <property type="evidence" value="ECO:0007669"/>
    <property type="project" value="InterPro"/>
</dbReference>
<reference evidence="9" key="1">
    <citation type="submission" date="2019-09" db="EMBL/GenBank/DDBJ databases">
        <title>Draft genome information of white flower Hibiscus syriacus.</title>
        <authorList>
            <person name="Kim Y.-M."/>
        </authorList>
    </citation>
    <scope>NUCLEOTIDE SEQUENCE [LARGE SCALE GENOMIC DNA]</scope>
    <source>
        <strain evidence="9">YM2019G1</strain>
    </source>
</reference>
<dbReference type="GO" id="GO:0003676">
    <property type="term" value="F:nucleic acid binding"/>
    <property type="evidence" value="ECO:0007669"/>
    <property type="project" value="InterPro"/>
</dbReference>
<protein>
    <submittedName>
        <fullName evidence="9">Indole-3-pyruvate monooxygenase YUCCA6</fullName>
    </submittedName>
</protein>
<evidence type="ECO:0000313" key="10">
    <source>
        <dbReference type="Proteomes" id="UP000436088"/>
    </source>
</evidence>
<dbReference type="InterPro" id="IPR036397">
    <property type="entry name" value="RNaseH_sf"/>
</dbReference>
<dbReference type="EMBL" id="VEPZ02001202">
    <property type="protein sequence ID" value="KAE8687522.1"/>
    <property type="molecule type" value="Genomic_DNA"/>
</dbReference>
<accession>A0A6A2Z8R7</accession>
<dbReference type="GO" id="GO:0050660">
    <property type="term" value="F:flavin adenine dinucleotide binding"/>
    <property type="evidence" value="ECO:0007669"/>
    <property type="project" value="TreeGrafter"/>
</dbReference>
<proteinExistence type="inferred from homology"/>
<keyword evidence="7 9" id="KW-0503">Monooxygenase</keyword>
<keyword evidence="6" id="KW-0560">Oxidoreductase</keyword>
<gene>
    <name evidence="9" type="ORF">F3Y22_tig00111013pilonHSYRG00067</name>
</gene>
<keyword evidence="10" id="KW-1185">Reference proteome</keyword>
<dbReference type="GO" id="GO:0004497">
    <property type="term" value="F:monooxygenase activity"/>
    <property type="evidence" value="ECO:0007669"/>
    <property type="project" value="UniProtKB-KW"/>
</dbReference>
<name>A0A6A2Z8R7_HIBSY</name>
<evidence type="ECO:0000256" key="7">
    <source>
        <dbReference type="ARBA" id="ARBA00023033"/>
    </source>
</evidence>
<dbReference type="InterPro" id="IPR050982">
    <property type="entry name" value="Auxin_biosynth/cation_transpt"/>
</dbReference>
<dbReference type="AlphaFoldDB" id="A0A6A2Z8R7"/>
<keyword evidence="3" id="KW-0285">Flavoprotein</keyword>
<dbReference type="Pfam" id="PF13456">
    <property type="entry name" value="RVT_3"/>
    <property type="match status" value="1"/>
</dbReference>
<keyword evidence="5" id="KW-0521">NADP</keyword>
<dbReference type="Gene3D" id="3.30.420.10">
    <property type="entry name" value="Ribonuclease H-like superfamily/Ribonuclease H"/>
    <property type="match status" value="1"/>
</dbReference>
<evidence type="ECO:0000256" key="5">
    <source>
        <dbReference type="ARBA" id="ARBA00022857"/>
    </source>
</evidence>
<dbReference type="InterPro" id="IPR002156">
    <property type="entry name" value="RNaseH_domain"/>
</dbReference>
<evidence type="ECO:0000256" key="4">
    <source>
        <dbReference type="ARBA" id="ARBA00022827"/>
    </source>
</evidence>
<evidence type="ECO:0000313" key="9">
    <source>
        <dbReference type="EMBL" id="KAE8687522.1"/>
    </source>
</evidence>
<comment type="cofactor">
    <cofactor evidence="1">
        <name>FAD</name>
        <dbReference type="ChEBI" id="CHEBI:57692"/>
    </cofactor>
</comment>
<evidence type="ECO:0000256" key="3">
    <source>
        <dbReference type="ARBA" id="ARBA00022630"/>
    </source>
</evidence>
<dbReference type="PANTHER" id="PTHR43539:SF38">
    <property type="entry name" value="INDOLE-3-PYRUVATE MONOOXYGENASE YUCCA6"/>
    <property type="match status" value="1"/>
</dbReference>
<dbReference type="InterPro" id="IPR012337">
    <property type="entry name" value="RNaseH-like_sf"/>
</dbReference>